<dbReference type="Pfam" id="PF01734">
    <property type="entry name" value="Patatin"/>
    <property type="match status" value="1"/>
</dbReference>
<accession>A0ABQ1LN88</accession>
<protein>
    <submittedName>
        <fullName evidence="6">Patatin</fullName>
    </submittedName>
</protein>
<proteinExistence type="predicted"/>
<evidence type="ECO:0000256" key="3">
    <source>
        <dbReference type="ARBA" id="ARBA00023098"/>
    </source>
</evidence>
<feature type="short sequence motif" description="GXGXXG" evidence="4">
    <location>
        <begin position="30"/>
        <end position="35"/>
    </location>
</feature>
<dbReference type="EMBL" id="BMEC01000003">
    <property type="protein sequence ID" value="GGC27015.1"/>
    <property type="molecule type" value="Genomic_DNA"/>
</dbReference>
<keyword evidence="1 4" id="KW-0378">Hydrolase</keyword>
<gene>
    <name evidence="6" type="ORF">GCM10011506_10570</name>
</gene>
<dbReference type="Gene3D" id="3.40.1090.10">
    <property type="entry name" value="Cytosolic phospholipase A2 catalytic domain"/>
    <property type="match status" value="2"/>
</dbReference>
<dbReference type="InterPro" id="IPR016035">
    <property type="entry name" value="Acyl_Trfase/lysoPLipase"/>
</dbReference>
<keyword evidence="7" id="KW-1185">Reference proteome</keyword>
<name>A0ABQ1LN88_9BACT</name>
<dbReference type="Proteomes" id="UP000636010">
    <property type="component" value="Unassembled WGS sequence"/>
</dbReference>
<dbReference type="InterPro" id="IPR050301">
    <property type="entry name" value="NTE"/>
</dbReference>
<feature type="short sequence motif" description="DGA/G" evidence="4">
    <location>
        <begin position="208"/>
        <end position="210"/>
    </location>
</feature>
<dbReference type="PANTHER" id="PTHR14226">
    <property type="entry name" value="NEUROPATHY TARGET ESTERASE/SWISS CHEESE D.MELANOGASTER"/>
    <property type="match status" value="1"/>
</dbReference>
<comment type="caution">
    <text evidence="6">The sequence shown here is derived from an EMBL/GenBank/DDBJ whole genome shotgun (WGS) entry which is preliminary data.</text>
</comment>
<keyword evidence="2 4" id="KW-0442">Lipid degradation</keyword>
<evidence type="ECO:0000313" key="7">
    <source>
        <dbReference type="Proteomes" id="UP000636010"/>
    </source>
</evidence>
<keyword evidence="3 4" id="KW-0443">Lipid metabolism</keyword>
<dbReference type="InterPro" id="IPR002641">
    <property type="entry name" value="PNPLA_dom"/>
</dbReference>
<evidence type="ECO:0000256" key="2">
    <source>
        <dbReference type="ARBA" id="ARBA00022963"/>
    </source>
</evidence>
<dbReference type="CDD" id="cd07205">
    <property type="entry name" value="Pat_PNPLA6_PNPLA7_NTE1_like"/>
    <property type="match status" value="1"/>
</dbReference>
<reference evidence="7" key="1">
    <citation type="journal article" date="2019" name="Int. J. Syst. Evol. Microbiol.">
        <title>The Global Catalogue of Microorganisms (GCM) 10K type strain sequencing project: providing services to taxonomists for standard genome sequencing and annotation.</title>
        <authorList>
            <consortium name="The Broad Institute Genomics Platform"/>
            <consortium name="The Broad Institute Genome Sequencing Center for Infectious Disease"/>
            <person name="Wu L."/>
            <person name="Ma J."/>
        </authorList>
    </citation>
    <scope>NUCLEOTIDE SEQUENCE [LARGE SCALE GENOMIC DNA]</scope>
    <source>
        <strain evidence="7">CGMCC 1.10832</strain>
    </source>
</reference>
<evidence type="ECO:0000256" key="1">
    <source>
        <dbReference type="ARBA" id="ARBA00022801"/>
    </source>
</evidence>
<organism evidence="6 7">
    <name type="scientific">Marivirga lumbricoides</name>
    <dbReference type="NCBI Taxonomy" id="1046115"/>
    <lineage>
        <taxon>Bacteria</taxon>
        <taxon>Pseudomonadati</taxon>
        <taxon>Bacteroidota</taxon>
        <taxon>Cytophagia</taxon>
        <taxon>Cytophagales</taxon>
        <taxon>Marivirgaceae</taxon>
        <taxon>Marivirga</taxon>
    </lineage>
</organism>
<feature type="domain" description="PNPLA" evidence="5">
    <location>
        <begin position="26"/>
        <end position="221"/>
    </location>
</feature>
<dbReference type="RefSeq" id="WP_188460962.1">
    <property type="nucleotide sequence ID" value="NZ_BAABHU010000003.1"/>
</dbReference>
<evidence type="ECO:0000259" key="5">
    <source>
        <dbReference type="PROSITE" id="PS51635"/>
    </source>
</evidence>
<dbReference type="PANTHER" id="PTHR14226:SF29">
    <property type="entry name" value="NEUROPATHY TARGET ESTERASE SWS"/>
    <property type="match status" value="1"/>
</dbReference>
<evidence type="ECO:0000256" key="4">
    <source>
        <dbReference type="PROSITE-ProRule" id="PRU01161"/>
    </source>
</evidence>
<feature type="short sequence motif" description="GXSXG" evidence="4">
    <location>
        <begin position="57"/>
        <end position="61"/>
    </location>
</feature>
<sequence length="762" mass="86151">MPRIFVVIVALLLLNLHLSSAQKVGLVFSGGGAKGLAHVGVLKALEENNIPIDYIIGTSMGGIIGGMYAAGYSPQEIDSITTSKEFLQWVNGEIPDEYKVYYLEPDPVPKWLEVSLGVDSTLETQFNPKLANDLALNFALAENMAAPNQVANADFDKLFIPFKAIGAEVFTQRSVMLDSGNLGASMRATMSVPFVYRPIRINGQYIFDGGIYNNFPVEPMKKVYNPDKIIGVNVASKIYATYPEGIDQKLVSSSLLYMMMDKADPSSLGEDNFYIEPNLEGFSGFKFKEARSIIDSGYVAAMELMPKMREEIERRADPERLRQRRSDFKALQKPLIFSDIKLQGFNSKQQAYIRKVLGREVSSELSIDDIRANYYKLVEQPYFSDLFPAITFNNETQKYDFSISSDKNEKIRLQLGGNIATGSLSNIYIGGKLDHLRNWLFSHNVGGRIGEFYKSFLYSVKISVPSKSPFFVEPFFIYNNWNYLGISSFLTDISVNDIIQYDRNYGFNFAFPVKQKMKFNLKASILDKRNRYGNSEGFLSTDTLDKDYFSGLHSGLSLRFNNLNDRVFPIRGKKFNVELSHNLGTEKYEPGSTSDLTKSEKSHNWLQLSAYYEKYWGLPKGDLGLVVNMKASSISAFKNLNGTLLNTPAYHPTFESTSLYLTNFRSPLFLATGIKYQIDIFRNFAFRAEAHAFKPFYKWIEEDSEVKLGNLTPNYHLSGMGSFIYSTPVGPVSLSAHYYDDENPFFVLLNIGFLMFNPKPLE</sequence>
<dbReference type="PROSITE" id="PS51635">
    <property type="entry name" value="PNPLA"/>
    <property type="match status" value="1"/>
</dbReference>
<feature type="active site" description="Proton acceptor" evidence="4">
    <location>
        <position position="208"/>
    </location>
</feature>
<feature type="active site" description="Nucleophile" evidence="4">
    <location>
        <position position="59"/>
    </location>
</feature>
<dbReference type="SUPFAM" id="SSF52151">
    <property type="entry name" value="FabD/lysophospholipase-like"/>
    <property type="match status" value="1"/>
</dbReference>
<evidence type="ECO:0000313" key="6">
    <source>
        <dbReference type="EMBL" id="GGC27015.1"/>
    </source>
</evidence>